<dbReference type="GO" id="GO:0003677">
    <property type="term" value="F:DNA binding"/>
    <property type="evidence" value="ECO:0007669"/>
    <property type="project" value="UniProtKB-KW"/>
</dbReference>
<protein>
    <recommendedName>
        <fullName evidence="2">HTH cro/C1-type domain-containing protein</fullName>
    </recommendedName>
</protein>
<keyword evidence="4" id="KW-1185">Reference proteome</keyword>
<dbReference type="Pfam" id="PF01381">
    <property type="entry name" value="HTH_3"/>
    <property type="match status" value="1"/>
</dbReference>
<feature type="domain" description="HTH cro/C1-type" evidence="2">
    <location>
        <begin position="17"/>
        <end position="72"/>
    </location>
</feature>
<dbReference type="Gene3D" id="1.10.260.40">
    <property type="entry name" value="lambda repressor-like DNA-binding domains"/>
    <property type="match status" value="1"/>
</dbReference>
<gene>
    <name evidence="3" type="ORF">B0A66_18870</name>
</gene>
<dbReference type="InterPro" id="IPR001387">
    <property type="entry name" value="Cro/C1-type_HTH"/>
</dbReference>
<dbReference type="InterPro" id="IPR050807">
    <property type="entry name" value="TransReg_Diox_bact_type"/>
</dbReference>
<dbReference type="PANTHER" id="PTHR46797">
    <property type="entry name" value="HTH-TYPE TRANSCRIPTIONAL REGULATOR"/>
    <property type="match status" value="1"/>
</dbReference>
<dbReference type="GO" id="GO:0005829">
    <property type="term" value="C:cytosol"/>
    <property type="evidence" value="ECO:0007669"/>
    <property type="project" value="TreeGrafter"/>
</dbReference>
<proteinExistence type="predicted"/>
<dbReference type="EMBL" id="MUGW01000046">
    <property type="protein sequence ID" value="OXA85929.1"/>
    <property type="molecule type" value="Genomic_DNA"/>
</dbReference>
<dbReference type="SMART" id="SM00530">
    <property type="entry name" value="HTH_XRE"/>
    <property type="match status" value="1"/>
</dbReference>
<evidence type="ECO:0000259" key="2">
    <source>
        <dbReference type="PROSITE" id="PS50943"/>
    </source>
</evidence>
<dbReference type="Proteomes" id="UP000198345">
    <property type="component" value="Unassembled WGS sequence"/>
</dbReference>
<name>A0A226GV38_9FLAO</name>
<dbReference type="InterPro" id="IPR010982">
    <property type="entry name" value="Lambda_DNA-bd_dom_sf"/>
</dbReference>
<evidence type="ECO:0000313" key="4">
    <source>
        <dbReference type="Proteomes" id="UP000198345"/>
    </source>
</evidence>
<dbReference type="PROSITE" id="PS50943">
    <property type="entry name" value="HTH_CROC1"/>
    <property type="match status" value="1"/>
</dbReference>
<dbReference type="SUPFAM" id="SSF47413">
    <property type="entry name" value="lambda repressor-like DNA-binding domains"/>
    <property type="match status" value="1"/>
</dbReference>
<sequence length="75" mass="8634">MESDEHNKALITLGKTIRKLREETTTFSQDKFGLEVDLSENQIRRIEKGQTNPTVKSLLKISKALNVNIKDLFLF</sequence>
<dbReference type="AlphaFoldDB" id="A0A226GV38"/>
<accession>A0A226GV38</accession>
<evidence type="ECO:0000313" key="3">
    <source>
        <dbReference type="EMBL" id="OXA85929.1"/>
    </source>
</evidence>
<comment type="caution">
    <text evidence="3">The sequence shown here is derived from an EMBL/GenBank/DDBJ whole genome shotgun (WGS) entry which is preliminary data.</text>
</comment>
<organism evidence="3 4">
    <name type="scientific">Flavobacterium hercynium</name>
    <dbReference type="NCBI Taxonomy" id="387094"/>
    <lineage>
        <taxon>Bacteria</taxon>
        <taxon>Pseudomonadati</taxon>
        <taxon>Bacteroidota</taxon>
        <taxon>Flavobacteriia</taxon>
        <taxon>Flavobacteriales</taxon>
        <taxon>Flavobacteriaceae</taxon>
        <taxon>Flavobacterium</taxon>
    </lineage>
</organism>
<keyword evidence="1" id="KW-0238">DNA-binding</keyword>
<dbReference type="CDD" id="cd00093">
    <property type="entry name" value="HTH_XRE"/>
    <property type="match status" value="1"/>
</dbReference>
<dbReference type="GO" id="GO:0003700">
    <property type="term" value="F:DNA-binding transcription factor activity"/>
    <property type="evidence" value="ECO:0007669"/>
    <property type="project" value="TreeGrafter"/>
</dbReference>
<dbReference type="PANTHER" id="PTHR46797:SF1">
    <property type="entry name" value="METHYLPHOSPHONATE SYNTHASE"/>
    <property type="match status" value="1"/>
</dbReference>
<reference evidence="3 4" key="1">
    <citation type="submission" date="2016-11" db="EMBL/GenBank/DDBJ databases">
        <title>Whole genomes of Flavobacteriaceae.</title>
        <authorList>
            <person name="Stine C."/>
            <person name="Li C."/>
            <person name="Tadesse D."/>
        </authorList>
    </citation>
    <scope>NUCLEOTIDE SEQUENCE [LARGE SCALE GENOMIC DNA]</scope>
    <source>
        <strain evidence="3 4">DSM 18292</strain>
    </source>
</reference>
<evidence type="ECO:0000256" key="1">
    <source>
        <dbReference type="ARBA" id="ARBA00023125"/>
    </source>
</evidence>